<organism evidence="1 2">
    <name type="scientific">Taenia crassiceps</name>
    <dbReference type="NCBI Taxonomy" id="6207"/>
    <lineage>
        <taxon>Eukaryota</taxon>
        <taxon>Metazoa</taxon>
        <taxon>Spiralia</taxon>
        <taxon>Lophotrochozoa</taxon>
        <taxon>Platyhelminthes</taxon>
        <taxon>Cestoda</taxon>
        <taxon>Eucestoda</taxon>
        <taxon>Cyclophyllidea</taxon>
        <taxon>Taeniidae</taxon>
        <taxon>Taenia</taxon>
    </lineage>
</organism>
<name>A0ABR4QKX0_9CEST</name>
<evidence type="ECO:0000313" key="1">
    <source>
        <dbReference type="EMBL" id="KAL5110285.1"/>
    </source>
</evidence>
<keyword evidence="2" id="KW-1185">Reference proteome</keyword>
<proteinExistence type="predicted"/>
<reference evidence="1 2" key="1">
    <citation type="journal article" date="2022" name="Front. Cell. Infect. Microbiol.">
        <title>The Genomes of Two Strains of Taenia crassiceps the Animal Model for the Study of Human Cysticercosis.</title>
        <authorList>
            <person name="Bobes R.J."/>
            <person name="Estrada K."/>
            <person name="Rios-Valencia D.G."/>
            <person name="Calderon-Gallegos A."/>
            <person name="de la Torre P."/>
            <person name="Carrero J.C."/>
            <person name="Sanchez-Flores A."/>
            <person name="Laclette J.P."/>
        </authorList>
    </citation>
    <scope>NUCLEOTIDE SEQUENCE [LARGE SCALE GENOMIC DNA]</scope>
    <source>
        <strain evidence="1">WFUcys</strain>
    </source>
</reference>
<protein>
    <submittedName>
        <fullName evidence="1">Uncharacterized protein</fullName>
    </submittedName>
</protein>
<sequence>MRLTVDHGGSIGGRVTPPRSRPCLCLAQTNDLSTNSVSYLGGKQFIHLFVAIGNKRIQLTFFLRFGSSKCF</sequence>
<dbReference type="EMBL" id="JAKROA010000002">
    <property type="protein sequence ID" value="KAL5110285.1"/>
    <property type="molecule type" value="Genomic_DNA"/>
</dbReference>
<dbReference type="Proteomes" id="UP001651158">
    <property type="component" value="Unassembled WGS sequence"/>
</dbReference>
<comment type="caution">
    <text evidence="1">The sequence shown here is derived from an EMBL/GenBank/DDBJ whole genome shotgun (WGS) entry which is preliminary data.</text>
</comment>
<accession>A0ABR4QKX0</accession>
<evidence type="ECO:0000313" key="2">
    <source>
        <dbReference type="Proteomes" id="UP001651158"/>
    </source>
</evidence>
<gene>
    <name evidence="1" type="ORF">TcWFU_004682</name>
</gene>